<dbReference type="PROSITE" id="PS50943">
    <property type="entry name" value="HTH_CROC1"/>
    <property type="match status" value="1"/>
</dbReference>
<evidence type="ECO:0000313" key="2">
    <source>
        <dbReference type="EMBL" id="QBK30153.1"/>
    </source>
</evidence>
<dbReference type="InterPro" id="IPR010982">
    <property type="entry name" value="Lambda_DNA-bd_dom_sf"/>
</dbReference>
<dbReference type="CDD" id="cd00093">
    <property type="entry name" value="HTH_XRE"/>
    <property type="match status" value="1"/>
</dbReference>
<keyword evidence="3" id="KW-1185">Reference proteome</keyword>
<proteinExistence type="predicted"/>
<dbReference type="OrthoDB" id="9785973at2"/>
<dbReference type="PANTHER" id="PTHR35010:SF4">
    <property type="entry name" value="BLL5781 PROTEIN"/>
    <property type="match status" value="1"/>
</dbReference>
<dbReference type="InterPro" id="IPR041413">
    <property type="entry name" value="MLTR_LBD"/>
</dbReference>
<reference evidence="2 3" key="1">
    <citation type="journal article" date="2017" name="Int. J. Syst. Evol. Microbiol.">
        <title>Roseitalea porphyridii gen. nov., sp. nov., isolated from a red alga, and reclassification of Hoeflea suaedae Chung et al. 2013 as Pseudohoeflea suaedae gen. nov., comb. nov.</title>
        <authorList>
            <person name="Hyeon J.W."/>
            <person name="Jeong S.E."/>
            <person name="Baek K."/>
            <person name="Jeon C.O."/>
        </authorList>
    </citation>
    <scope>NUCLEOTIDE SEQUENCE [LARGE SCALE GENOMIC DNA]</scope>
    <source>
        <strain evidence="2 3">MA7-20</strain>
    </source>
</reference>
<accession>A0A4P6V019</accession>
<dbReference type="AlphaFoldDB" id="A0A4P6V019"/>
<dbReference type="Proteomes" id="UP000293719">
    <property type="component" value="Chromosome"/>
</dbReference>
<dbReference type="GO" id="GO:0003677">
    <property type="term" value="F:DNA binding"/>
    <property type="evidence" value="ECO:0007669"/>
    <property type="project" value="InterPro"/>
</dbReference>
<dbReference type="SUPFAM" id="SSF47413">
    <property type="entry name" value="lambda repressor-like DNA-binding domains"/>
    <property type="match status" value="1"/>
</dbReference>
<dbReference type="Pfam" id="PF17765">
    <property type="entry name" value="MLTR_LBD"/>
    <property type="match status" value="1"/>
</dbReference>
<name>A0A4P6V019_9HYPH</name>
<dbReference type="Gene3D" id="1.10.260.40">
    <property type="entry name" value="lambda repressor-like DNA-binding domains"/>
    <property type="match status" value="1"/>
</dbReference>
<protein>
    <submittedName>
        <fullName evidence="2">XRE family transcriptional regulator</fullName>
    </submittedName>
</protein>
<evidence type="ECO:0000313" key="3">
    <source>
        <dbReference type="Proteomes" id="UP000293719"/>
    </source>
</evidence>
<dbReference type="EMBL" id="CP036532">
    <property type="protein sequence ID" value="QBK30153.1"/>
    <property type="molecule type" value="Genomic_DNA"/>
</dbReference>
<organism evidence="2 3">
    <name type="scientific">Roseitalea porphyridii</name>
    <dbReference type="NCBI Taxonomy" id="1852022"/>
    <lineage>
        <taxon>Bacteria</taxon>
        <taxon>Pseudomonadati</taxon>
        <taxon>Pseudomonadota</taxon>
        <taxon>Alphaproteobacteria</taxon>
        <taxon>Hyphomicrobiales</taxon>
        <taxon>Ahrensiaceae</taxon>
        <taxon>Roseitalea</taxon>
    </lineage>
</organism>
<dbReference type="Pfam" id="PF13560">
    <property type="entry name" value="HTH_31"/>
    <property type="match status" value="1"/>
</dbReference>
<dbReference type="InterPro" id="IPR001387">
    <property type="entry name" value="Cro/C1-type_HTH"/>
</dbReference>
<dbReference type="PANTHER" id="PTHR35010">
    <property type="entry name" value="BLL4672 PROTEIN-RELATED"/>
    <property type="match status" value="1"/>
</dbReference>
<dbReference type="SMART" id="SM00530">
    <property type="entry name" value="HTH_XRE"/>
    <property type="match status" value="1"/>
</dbReference>
<gene>
    <name evidence="2" type="ORF">E0E05_05805</name>
</gene>
<dbReference type="GeneID" id="90766805"/>
<dbReference type="KEGG" id="rpod:E0E05_05805"/>
<dbReference type="RefSeq" id="WP_131615855.1">
    <property type="nucleotide sequence ID" value="NZ_CP036532.1"/>
</dbReference>
<evidence type="ECO:0000259" key="1">
    <source>
        <dbReference type="PROSITE" id="PS50943"/>
    </source>
</evidence>
<feature type="domain" description="HTH cro/C1-type" evidence="1">
    <location>
        <begin position="8"/>
        <end position="62"/>
    </location>
</feature>
<sequence>MKAFGQTLKAWRSRRRMSQMALALAADVSTRHISYLETSKAAPSRDMALRLAEALNVPAHARNDWLTAAGFAPIYESRPLDSAELAPFMEAVTRLLDRHDPYPGWALDPDWRIVLCNRVGETLLRRVGIAPGDSLVAALVDDPTLGGALLNWREATLTLSQRLGAEARRRNDAETAKAAETLAALSGQSPLAAPASAAVTTRLGINGRVIELVSIQAAFNTANDLTLADLRTELFFPVGADSERNLAETFPP</sequence>